<dbReference type="PANTHER" id="PTHR42085:SF2">
    <property type="entry name" value="F-BOX DOMAIN-CONTAINING PROTEIN"/>
    <property type="match status" value="1"/>
</dbReference>
<accession>A0A6J3M2A5</accession>
<organism evidence="2">
    <name type="scientific">Dissoconium aciculare CBS 342.82</name>
    <dbReference type="NCBI Taxonomy" id="1314786"/>
    <lineage>
        <taxon>Eukaryota</taxon>
        <taxon>Fungi</taxon>
        <taxon>Dikarya</taxon>
        <taxon>Ascomycota</taxon>
        <taxon>Pezizomycotina</taxon>
        <taxon>Dothideomycetes</taxon>
        <taxon>Dothideomycetidae</taxon>
        <taxon>Mycosphaerellales</taxon>
        <taxon>Dissoconiaceae</taxon>
        <taxon>Dissoconium</taxon>
    </lineage>
</organism>
<reference evidence="2" key="2">
    <citation type="submission" date="2020-04" db="EMBL/GenBank/DDBJ databases">
        <authorList>
            <consortium name="NCBI Genome Project"/>
        </authorList>
    </citation>
    <scope>NUCLEOTIDE SEQUENCE</scope>
    <source>
        <strain evidence="2">CBS 342.82</strain>
    </source>
</reference>
<gene>
    <name evidence="2" type="ORF">K489DRAFT_252356</name>
</gene>
<protein>
    <recommendedName>
        <fullName evidence="3">F-box domain-containing protein</fullName>
    </recommendedName>
</protein>
<evidence type="ECO:0000313" key="1">
    <source>
        <dbReference type="Proteomes" id="UP000504637"/>
    </source>
</evidence>
<dbReference type="RefSeq" id="XP_033458665.1">
    <property type="nucleotide sequence ID" value="XM_033599970.1"/>
</dbReference>
<dbReference type="Proteomes" id="UP000504637">
    <property type="component" value="Unplaced"/>
</dbReference>
<dbReference type="AlphaFoldDB" id="A0A6J3M2A5"/>
<reference evidence="2" key="1">
    <citation type="submission" date="2020-01" db="EMBL/GenBank/DDBJ databases">
        <authorList>
            <consortium name="DOE Joint Genome Institute"/>
            <person name="Haridas S."/>
            <person name="Albert R."/>
            <person name="Binder M."/>
            <person name="Bloem J."/>
            <person name="Labutti K."/>
            <person name="Salamov A."/>
            <person name="Andreopoulos B."/>
            <person name="Baker S.E."/>
            <person name="Barry K."/>
            <person name="Bills G."/>
            <person name="Bluhm B.H."/>
            <person name="Cannon C."/>
            <person name="Castanera R."/>
            <person name="Culley D.E."/>
            <person name="Daum C."/>
            <person name="Ezra D."/>
            <person name="Gonzalez J.B."/>
            <person name="Henrissat B."/>
            <person name="Kuo A."/>
            <person name="Liang C."/>
            <person name="Lipzen A."/>
            <person name="Lutzoni F."/>
            <person name="Magnuson J."/>
            <person name="Mondo S."/>
            <person name="Nolan M."/>
            <person name="Ohm R."/>
            <person name="Pangilinan J."/>
            <person name="Park H.-J."/>
            <person name="Ramirez L."/>
            <person name="Alfaro M."/>
            <person name="Sun H."/>
            <person name="Tritt A."/>
            <person name="Yoshinaga Y."/>
            <person name="Zwiers L.-H."/>
            <person name="Turgeon B.G."/>
            <person name="Goodwin S.B."/>
            <person name="Spatafora J.W."/>
            <person name="Crous P.W."/>
            <person name="Grigoriev I.V."/>
        </authorList>
    </citation>
    <scope>NUCLEOTIDE SEQUENCE</scope>
    <source>
        <strain evidence="2">CBS 342.82</strain>
    </source>
</reference>
<dbReference type="OrthoDB" id="3858011at2759"/>
<reference evidence="2" key="3">
    <citation type="submission" date="2025-08" db="UniProtKB">
        <authorList>
            <consortium name="RefSeq"/>
        </authorList>
    </citation>
    <scope>IDENTIFICATION</scope>
    <source>
        <strain evidence="2">CBS 342.82</strain>
    </source>
</reference>
<dbReference type="GeneID" id="54357769"/>
<evidence type="ECO:0008006" key="3">
    <source>
        <dbReference type="Google" id="ProtNLM"/>
    </source>
</evidence>
<sequence length="210" mass="24411">MDIGDCFNMSQIQGSSHRTAADAETAHITQSEFLRLPGEIRNMIYKHLFETHEPRIEPGYRLPGLLTTCRQIHFEAISLYYGLTPAFRCLHEASTISWLRNLPRENLRLLRHLKYDTMWIILTQKSLEQSADLECQLFRSLLKRLAEEACVDLLHLSWSVSFYLPFGGRGRGEIRWTDQPDVVIELMRNWRYGLATSNHQSSDQQQAMVS</sequence>
<dbReference type="PANTHER" id="PTHR42085">
    <property type="entry name" value="F-BOX DOMAIN-CONTAINING PROTEIN"/>
    <property type="match status" value="1"/>
</dbReference>
<dbReference type="InterPro" id="IPR038883">
    <property type="entry name" value="AN11006-like"/>
</dbReference>
<proteinExistence type="predicted"/>
<name>A0A6J3M2A5_9PEZI</name>
<keyword evidence="1" id="KW-1185">Reference proteome</keyword>
<evidence type="ECO:0000313" key="2">
    <source>
        <dbReference type="RefSeq" id="XP_033458665.1"/>
    </source>
</evidence>